<keyword evidence="3" id="KW-1185">Reference proteome</keyword>
<comment type="caution">
    <text evidence="2">The sequence shown here is derived from an EMBL/GenBank/DDBJ whole genome shotgun (WGS) entry which is preliminary data.</text>
</comment>
<dbReference type="Proteomes" id="UP001209540">
    <property type="component" value="Unassembled WGS sequence"/>
</dbReference>
<proteinExistence type="predicted"/>
<accession>A0AAD5K837</accession>
<reference evidence="2" key="2">
    <citation type="submission" date="2023-02" db="EMBL/GenBank/DDBJ databases">
        <authorList>
            <consortium name="DOE Joint Genome Institute"/>
            <person name="Mondo S.J."/>
            <person name="Chang Y."/>
            <person name="Wang Y."/>
            <person name="Ahrendt S."/>
            <person name="Andreopoulos W."/>
            <person name="Barry K."/>
            <person name="Beard J."/>
            <person name="Benny G.L."/>
            <person name="Blankenship S."/>
            <person name="Bonito G."/>
            <person name="Cuomo C."/>
            <person name="Desiro A."/>
            <person name="Gervers K.A."/>
            <person name="Hundley H."/>
            <person name="Kuo A."/>
            <person name="LaButti K."/>
            <person name="Lang B.F."/>
            <person name="Lipzen A."/>
            <person name="O'Donnell K."/>
            <person name="Pangilinan J."/>
            <person name="Reynolds N."/>
            <person name="Sandor L."/>
            <person name="Smith M.W."/>
            <person name="Tsang A."/>
            <person name="Grigoriev I.V."/>
            <person name="Stajich J.E."/>
            <person name="Spatafora J.W."/>
        </authorList>
    </citation>
    <scope>NUCLEOTIDE SEQUENCE</scope>
    <source>
        <strain evidence="2">RSA 2281</strain>
    </source>
</reference>
<evidence type="ECO:0000256" key="1">
    <source>
        <dbReference type="SAM" id="MobiDB-lite"/>
    </source>
</evidence>
<evidence type="ECO:0000313" key="2">
    <source>
        <dbReference type="EMBL" id="KAI9259631.1"/>
    </source>
</evidence>
<sequence>MSEQNNLNASVQKYQLFVGKAGTLSPEEQCELAAYSSVIISSLYSKLQEQQQPQQQELALATEDEEEEEVDEQENDDGAQTENNGEKMKLAKKLVDDEKKKRQIEGMFGGKKVQLFSAPKTRNTWTQFASERREEFRLQYEREHQGRATDSEKTKWVNQQLSQAYKVTKNSTDRTEFIELQARANSSNIANGLCGTVDRMTLDQKKMMAQEMANVLRNNLHKFKEVTGLDSFVLFGSPEFRNPTWKPRRLGTGE</sequence>
<protein>
    <submittedName>
        <fullName evidence="2">Uncharacterized protein</fullName>
    </submittedName>
</protein>
<name>A0AAD5K837_9FUNG</name>
<dbReference type="AlphaFoldDB" id="A0AAD5K837"/>
<dbReference type="EMBL" id="JAIXMP010000017">
    <property type="protein sequence ID" value="KAI9259631.1"/>
    <property type="molecule type" value="Genomic_DNA"/>
</dbReference>
<feature type="compositionally biased region" description="Low complexity" evidence="1">
    <location>
        <begin position="50"/>
        <end position="61"/>
    </location>
</feature>
<reference evidence="2" key="1">
    <citation type="journal article" date="2022" name="IScience">
        <title>Evolution of zygomycete secretomes and the origins of terrestrial fungal ecologies.</title>
        <authorList>
            <person name="Chang Y."/>
            <person name="Wang Y."/>
            <person name="Mondo S."/>
            <person name="Ahrendt S."/>
            <person name="Andreopoulos W."/>
            <person name="Barry K."/>
            <person name="Beard J."/>
            <person name="Benny G.L."/>
            <person name="Blankenship S."/>
            <person name="Bonito G."/>
            <person name="Cuomo C."/>
            <person name="Desiro A."/>
            <person name="Gervers K.A."/>
            <person name="Hundley H."/>
            <person name="Kuo A."/>
            <person name="LaButti K."/>
            <person name="Lang B.F."/>
            <person name="Lipzen A."/>
            <person name="O'Donnell K."/>
            <person name="Pangilinan J."/>
            <person name="Reynolds N."/>
            <person name="Sandor L."/>
            <person name="Smith M.E."/>
            <person name="Tsang A."/>
            <person name="Grigoriev I.V."/>
            <person name="Stajich J.E."/>
            <person name="Spatafora J.W."/>
        </authorList>
    </citation>
    <scope>NUCLEOTIDE SEQUENCE</scope>
    <source>
        <strain evidence="2">RSA 2281</strain>
    </source>
</reference>
<gene>
    <name evidence="2" type="ORF">BDA99DRAFT_561051</name>
</gene>
<organism evidence="2 3">
    <name type="scientific">Phascolomyces articulosus</name>
    <dbReference type="NCBI Taxonomy" id="60185"/>
    <lineage>
        <taxon>Eukaryota</taxon>
        <taxon>Fungi</taxon>
        <taxon>Fungi incertae sedis</taxon>
        <taxon>Mucoromycota</taxon>
        <taxon>Mucoromycotina</taxon>
        <taxon>Mucoromycetes</taxon>
        <taxon>Mucorales</taxon>
        <taxon>Lichtheimiaceae</taxon>
        <taxon>Phascolomyces</taxon>
    </lineage>
</organism>
<feature type="compositionally biased region" description="Acidic residues" evidence="1">
    <location>
        <begin position="62"/>
        <end position="79"/>
    </location>
</feature>
<feature type="region of interest" description="Disordered" evidence="1">
    <location>
        <begin position="50"/>
        <end position="87"/>
    </location>
</feature>
<evidence type="ECO:0000313" key="3">
    <source>
        <dbReference type="Proteomes" id="UP001209540"/>
    </source>
</evidence>